<protein>
    <recommendedName>
        <fullName evidence="1">HYR-like domain-containing protein</fullName>
    </recommendedName>
</protein>
<evidence type="ECO:0000313" key="3">
    <source>
        <dbReference type="Proteomes" id="UP000553034"/>
    </source>
</evidence>
<dbReference type="SMART" id="SM00710">
    <property type="entry name" value="PbH1"/>
    <property type="match status" value="8"/>
</dbReference>
<evidence type="ECO:0000313" key="2">
    <source>
        <dbReference type="EMBL" id="MBB4119762.1"/>
    </source>
</evidence>
<feature type="domain" description="HYR-like" evidence="1">
    <location>
        <begin position="1687"/>
        <end position="1745"/>
    </location>
</feature>
<dbReference type="Gene3D" id="2.160.20.10">
    <property type="entry name" value="Single-stranded right-handed beta-helix, Pectin lyase-like"/>
    <property type="match status" value="1"/>
</dbReference>
<dbReference type="EMBL" id="JACIFO010000009">
    <property type="protein sequence ID" value="MBB4119762.1"/>
    <property type="molecule type" value="Genomic_DNA"/>
</dbReference>
<gene>
    <name evidence="2" type="ORF">GGR32_002068</name>
</gene>
<dbReference type="Proteomes" id="UP000553034">
    <property type="component" value="Unassembled WGS sequence"/>
</dbReference>
<dbReference type="SUPFAM" id="SSF51126">
    <property type="entry name" value="Pectin lyase-like"/>
    <property type="match status" value="3"/>
</dbReference>
<dbReference type="PANTHER" id="PTHR11319:SF35">
    <property type="entry name" value="OUTER MEMBRANE PROTEIN PMPC-RELATED"/>
    <property type="match status" value="1"/>
</dbReference>
<proteinExistence type="predicted"/>
<dbReference type="PANTHER" id="PTHR11319">
    <property type="entry name" value="G PROTEIN-COUPLED RECEPTOR-RELATED"/>
    <property type="match status" value="1"/>
</dbReference>
<dbReference type="InterPro" id="IPR057078">
    <property type="entry name" value="HYR-4C"/>
</dbReference>
<accession>A0A840EK36</accession>
<dbReference type="Pfam" id="PF23237">
    <property type="entry name" value="HYR_4C"/>
    <property type="match status" value="1"/>
</dbReference>
<dbReference type="InterPro" id="IPR059226">
    <property type="entry name" value="Choice_anch_Q_dom"/>
</dbReference>
<reference evidence="2 3" key="1">
    <citation type="submission" date="2020-08" db="EMBL/GenBank/DDBJ databases">
        <title>Genomic Encyclopedia of Type Strains, Phase IV (KMG-IV): sequencing the most valuable type-strain genomes for metagenomic binning, comparative biology and taxonomic classification.</title>
        <authorList>
            <person name="Goeker M."/>
        </authorList>
    </citation>
    <scope>NUCLEOTIDE SEQUENCE [LARGE SCALE GENOMIC DNA]</scope>
    <source>
        <strain evidence="2 3">DSM 29568</strain>
    </source>
</reference>
<dbReference type="RefSeq" id="WP_281372620.1">
    <property type="nucleotide sequence ID" value="NZ_JACIFO010000009.1"/>
</dbReference>
<evidence type="ECO:0000259" key="1">
    <source>
        <dbReference type="Pfam" id="PF23237"/>
    </source>
</evidence>
<dbReference type="InterPro" id="IPR013783">
    <property type="entry name" value="Ig-like_fold"/>
</dbReference>
<feature type="non-terminal residue" evidence="2">
    <location>
        <position position="1771"/>
    </location>
</feature>
<dbReference type="Gene3D" id="2.60.40.10">
    <property type="entry name" value="Immunoglobulins"/>
    <property type="match status" value="1"/>
</dbReference>
<comment type="caution">
    <text evidence="2">The sequence shown here is derived from an EMBL/GenBank/DDBJ whole genome shotgun (WGS) entry which is preliminary data.</text>
</comment>
<sequence>MSVPCFSQTLSGASVEFVELSQTKTVNGSDQSLDATPAQATYDVEFKVAGENYYVDVDSDKIIIGARNGSVISAVTSITFNFSGGTFSSIIGASFNPGASTGTNTSGVSVSFTATSVTISGIQNKDFAQGYGLGNIGTVVFDITTAGVANTAPVIGGTTAGQSVNDNGIISPFSSITTTDADGDNLSATITLDDNAKGILTGTGLSGTGPYTIVSTTPADLQTKLRALSFNPTDNRTSTTETTTFTIVVNDGTDTDTDNTTSVISNAVPPSGYTVQIDQANVNASNETAISFTLFDAEVGTVYNYTIRNNIGGTSISGSGNIVTSNQQITNIDVSSLDDGILTITVILTDSAYSTGNNATDTTTKNTATYTPNANNILFINKNVSGGNGSGDSWANAIPELSDALKWARTKNEADNNWLQNDSLQVFVAKGTYLPLYNAEDGNYIVNGNRDNAFVMVKNVQLYGGFDPANGVTNLSHTRDFSETTGSILSGDIYGNNTNNAYHVVISTNDIGNALLNGFTLTRGNADGGMNIITVNGQTIWKTNGSGIYNHSSSLSLTNISITNNTAAQGGGVYNFNSSPNLTNVSIVNNTANYGGGINNTNSSPNLTNVMITNNTADWGGGMYNTNSSPSLTNVSIANNTAATGGGMQNFNNSLSTINNSIVWGEITNGYGSSYAAEHSLVEGGSDTTNGNINATNLNDTDIFTDPANGDYSLKNGSPAINTGDNNIYTGDINNDTDLAGNPRLYDNIIDIGAFESLPISISPDANNILYVNKNVTGGNGSGDSWANAIPELADALFWANNNQDPNWITTPLQIWVAKGTYLPDKGRNVSNNDRNATFQLVTGVEIYGGFEGVVTEIELSDRDWISNETILSGNIDGDNTLANNSYHVVTGSGADFTAILDGFTVTKGNANGSNPNYGGGGIFIYNSSQNGSPTLSNLRITKNEASHTGGGIFSYNSSFKLFNVEISENTAKFGGGIYTTVGHPKLLNVALYNNSANRTGGGINSTDEITLTNLSIYNNLASNDGGGLYNTGKANIQNSIFWGNSAGGNGNQTHTDALYGTAPTYKNSLIQDNDLSVIGIGNLDGTAYLPGMIFADFSAGDYTLAPGSVAINKGGNQVYSDADGDLQNDNDLAGNPRLDATIIDLGAYEFQGASTPPTPNGYILYVDNNVNGGNGSGDSWNNAIPELADALKWAYQEHQIGTPWSDSNPLEIWVAAGTYHPDDGNRATDNDRNETFQLISGVKVYGGFEGNEIDLSDRDWNTHITVLSGDIDGNDTSDSDGIVTNPNDITGFNSYSVVTGSGADNTAFLDGFIITSGSADDESAGIDEPKRNGGGIYNYDGSPTLTNLIITGNITEYRGGGVFNFNSSPVLTNVTIKGNRTGDGSNTSHYGGGIANISGSSVVLMNSKIIENSAQAGGGVYNDESPTTLINTLIAENEAINSNGGGIFNFLSNSTELINVSISGNNAGNEGGGIFNAYGSLYLKNTVVWGNIANGGNEIATQYGNVNFESSLYGNDTGDVIGENSFNTTDTLNDDPKFSDISNSDYTLANNSPAINTGSNSLYTGDLNNDTDLTGNPRLYNNTIDIGAFESQNAPPTAICKNITIQLDTNGQISITASDVDDGSSDLEGNVTLSIDKTDFDCSNIGDNTVILTVEDSSGATATCQAIVTVKDVTAPTPDNLTLVDITAECKVLATDVPIPTATDNCGETIQGTHNLTFPISAQGTHVITWTFDDGKGNVDTQTQNIIIDDVTAPTPDNLTLADITAECQV</sequence>
<name>A0A840EK36_9FLAO</name>
<dbReference type="InterPro" id="IPR012334">
    <property type="entry name" value="Pectin_lyas_fold"/>
</dbReference>
<dbReference type="NCBIfam" id="NF041518">
    <property type="entry name" value="choice_anch_Q"/>
    <property type="match status" value="2"/>
</dbReference>
<keyword evidence="3" id="KW-1185">Reference proteome</keyword>
<dbReference type="InterPro" id="IPR011050">
    <property type="entry name" value="Pectin_lyase_fold/virulence"/>
</dbReference>
<organism evidence="2 3">
    <name type="scientific">Mesonia hippocampi</name>
    <dbReference type="NCBI Taxonomy" id="1628250"/>
    <lineage>
        <taxon>Bacteria</taxon>
        <taxon>Pseudomonadati</taxon>
        <taxon>Bacteroidota</taxon>
        <taxon>Flavobacteriia</taxon>
        <taxon>Flavobacteriales</taxon>
        <taxon>Flavobacteriaceae</taxon>
        <taxon>Mesonia</taxon>
    </lineage>
</organism>
<dbReference type="InterPro" id="IPR006626">
    <property type="entry name" value="PbH1"/>
</dbReference>